<feature type="compositionally biased region" description="Basic and acidic residues" evidence="1">
    <location>
        <begin position="135"/>
        <end position="153"/>
    </location>
</feature>
<reference evidence="2" key="1">
    <citation type="submission" date="2007-07" db="EMBL/GenBank/DDBJ databases">
        <title>PCAP assembly of the Caenorhabditis remanei genome.</title>
        <authorList>
            <consortium name="The Caenorhabditis remanei Sequencing Consortium"/>
            <person name="Wilson R.K."/>
        </authorList>
    </citation>
    <scope>NUCLEOTIDE SEQUENCE [LARGE SCALE GENOMIC DNA]</scope>
    <source>
        <strain evidence="2">PB4641</strain>
    </source>
</reference>
<evidence type="ECO:0000256" key="1">
    <source>
        <dbReference type="SAM" id="MobiDB-lite"/>
    </source>
</evidence>
<dbReference type="Proteomes" id="UP000008281">
    <property type="component" value="Unassembled WGS sequence"/>
</dbReference>
<accession>E3N6J3</accession>
<evidence type="ECO:0000313" key="2">
    <source>
        <dbReference type="EMBL" id="EFO88077.1"/>
    </source>
</evidence>
<gene>
    <name evidence="2" type="ORF">CRE_06047</name>
</gene>
<sequence length="294" mass="32278">MEKPAPTRSNRKVQFADQQQGNSRKRKASGDMEADENTNGDNMEELAGPSRSGISGMTTARADRKKIAKEGSLPLSSCSSSEADNSCLGMITPAMGNHDAATSTTDVLPKNAFLISKLESGLELKTGKQKNHVTEVDGFKKNKIESRTDKRSDLQGSPEGSASTSKTSMKNFKETPETEKAEAPRTKNIFRRLSLPGPSSYQRDTIKFNKLYESVKSCLHIIVLQHKRGSVSVHEMLTFLYSIVIHIRSSFLSGLVNDIQETLKQYNAYGVSPKMSLESARSVIDILLLACSQL</sequence>
<keyword evidence="3" id="KW-1185">Reference proteome</keyword>
<feature type="region of interest" description="Disordered" evidence="1">
    <location>
        <begin position="135"/>
        <end position="196"/>
    </location>
</feature>
<feature type="compositionally biased region" description="Acidic residues" evidence="1">
    <location>
        <begin position="32"/>
        <end position="44"/>
    </location>
</feature>
<protein>
    <submittedName>
        <fullName evidence="2">Uncharacterized protein</fullName>
    </submittedName>
</protein>
<feature type="compositionally biased region" description="Basic and acidic residues" evidence="1">
    <location>
        <begin position="171"/>
        <end position="185"/>
    </location>
</feature>
<name>E3N6J3_CAERE</name>
<evidence type="ECO:0000313" key="3">
    <source>
        <dbReference type="Proteomes" id="UP000008281"/>
    </source>
</evidence>
<feature type="region of interest" description="Disordered" evidence="1">
    <location>
        <begin position="1"/>
        <end position="84"/>
    </location>
</feature>
<organism evidence="3">
    <name type="scientific">Caenorhabditis remanei</name>
    <name type="common">Caenorhabditis vulgaris</name>
    <dbReference type="NCBI Taxonomy" id="31234"/>
    <lineage>
        <taxon>Eukaryota</taxon>
        <taxon>Metazoa</taxon>
        <taxon>Ecdysozoa</taxon>
        <taxon>Nematoda</taxon>
        <taxon>Chromadorea</taxon>
        <taxon>Rhabditida</taxon>
        <taxon>Rhabditina</taxon>
        <taxon>Rhabditomorpha</taxon>
        <taxon>Rhabditoidea</taxon>
        <taxon>Rhabditidae</taxon>
        <taxon>Peloderinae</taxon>
        <taxon>Caenorhabditis</taxon>
    </lineage>
</organism>
<dbReference type="EMBL" id="DS268540">
    <property type="protein sequence ID" value="EFO88077.1"/>
    <property type="molecule type" value="Genomic_DNA"/>
</dbReference>
<dbReference type="AlphaFoldDB" id="E3N6J3"/>
<dbReference type="HOGENOM" id="CLU_947435_0_0_1"/>
<feature type="compositionally biased region" description="Polar residues" evidence="1">
    <location>
        <begin position="154"/>
        <end position="170"/>
    </location>
</feature>
<proteinExistence type="predicted"/>
<feature type="compositionally biased region" description="Low complexity" evidence="1">
    <location>
        <begin position="72"/>
        <end position="81"/>
    </location>
</feature>